<keyword evidence="3" id="KW-0805">Transcription regulation</keyword>
<dbReference type="SMART" id="SM00382">
    <property type="entry name" value="AAA"/>
    <property type="match status" value="1"/>
</dbReference>
<dbReference type="InterPro" id="IPR025944">
    <property type="entry name" value="Sigma_54_int_dom_CS"/>
</dbReference>
<dbReference type="PANTHER" id="PTHR32071:SF119">
    <property type="entry name" value="SIGMA L-DEPENDENT TRANSCRIPTIONAL REGULATOR YPLP-RELATED"/>
    <property type="match status" value="1"/>
</dbReference>
<proteinExistence type="predicted"/>
<gene>
    <name evidence="6" type="ORF">C0197_02080</name>
</gene>
<evidence type="ECO:0000259" key="5">
    <source>
        <dbReference type="PROSITE" id="PS50045"/>
    </source>
</evidence>
<dbReference type="InterPro" id="IPR002197">
    <property type="entry name" value="HTH_Fis"/>
</dbReference>
<keyword evidence="4" id="KW-0804">Transcription</keyword>
<dbReference type="PROSITE" id="PS00675">
    <property type="entry name" value="SIGMA54_INTERACT_1"/>
    <property type="match status" value="1"/>
</dbReference>
<dbReference type="Gene3D" id="1.10.8.60">
    <property type="match status" value="1"/>
</dbReference>
<dbReference type="SUPFAM" id="SSF46689">
    <property type="entry name" value="Homeodomain-like"/>
    <property type="match status" value="1"/>
</dbReference>
<keyword evidence="2" id="KW-0067">ATP-binding</keyword>
<dbReference type="Gene3D" id="3.40.50.300">
    <property type="entry name" value="P-loop containing nucleotide triphosphate hydrolases"/>
    <property type="match status" value="1"/>
</dbReference>
<dbReference type="EMBL" id="PNIE01000029">
    <property type="protein sequence ID" value="PMP63674.1"/>
    <property type="molecule type" value="Genomic_DNA"/>
</dbReference>
<reference evidence="6 7" key="1">
    <citation type="submission" date="2018-01" db="EMBL/GenBank/DDBJ databases">
        <title>Metagenomic assembled genomes from two thermal pools in the Uzon Caldera, Kamchatka, Russia.</title>
        <authorList>
            <person name="Wilkins L."/>
            <person name="Ettinger C."/>
        </authorList>
    </citation>
    <scope>NUCLEOTIDE SEQUENCE [LARGE SCALE GENOMIC DNA]</scope>
    <source>
        <strain evidence="6">ZAV-15</strain>
    </source>
</reference>
<dbReference type="Pfam" id="PF25601">
    <property type="entry name" value="AAA_lid_14"/>
    <property type="match status" value="1"/>
</dbReference>
<name>A0A2N7PKI6_9BACT</name>
<feature type="domain" description="Sigma-54 factor interaction" evidence="5">
    <location>
        <begin position="126"/>
        <end position="355"/>
    </location>
</feature>
<dbReference type="InterPro" id="IPR027417">
    <property type="entry name" value="P-loop_NTPase"/>
</dbReference>
<dbReference type="Proteomes" id="UP000235731">
    <property type="component" value="Unassembled WGS sequence"/>
</dbReference>
<dbReference type="Gene3D" id="1.10.10.60">
    <property type="entry name" value="Homeodomain-like"/>
    <property type="match status" value="1"/>
</dbReference>
<evidence type="ECO:0000256" key="3">
    <source>
        <dbReference type="ARBA" id="ARBA00023015"/>
    </source>
</evidence>
<keyword evidence="1" id="KW-0547">Nucleotide-binding</keyword>
<organism evidence="6 7">
    <name type="scientific">Caldimicrobium thiodismutans</name>
    <dbReference type="NCBI Taxonomy" id="1653476"/>
    <lineage>
        <taxon>Bacteria</taxon>
        <taxon>Pseudomonadati</taxon>
        <taxon>Thermodesulfobacteriota</taxon>
        <taxon>Thermodesulfobacteria</taxon>
        <taxon>Thermodesulfobacteriales</taxon>
        <taxon>Thermodesulfobacteriaceae</taxon>
        <taxon>Caldimicrobium</taxon>
    </lineage>
</organism>
<dbReference type="InterPro" id="IPR003593">
    <property type="entry name" value="AAA+_ATPase"/>
</dbReference>
<protein>
    <submittedName>
        <fullName evidence="6">Sigma-54-dependent Fis family transcriptional regulator</fullName>
    </submittedName>
</protein>
<dbReference type="InterPro" id="IPR025662">
    <property type="entry name" value="Sigma_54_int_dom_ATP-bd_1"/>
</dbReference>
<dbReference type="Pfam" id="PF00158">
    <property type="entry name" value="Sigma54_activat"/>
    <property type="match status" value="1"/>
</dbReference>
<evidence type="ECO:0000256" key="4">
    <source>
        <dbReference type="ARBA" id="ARBA00023163"/>
    </source>
</evidence>
<dbReference type="AlphaFoldDB" id="A0A2N7PKI6"/>
<dbReference type="InterPro" id="IPR009057">
    <property type="entry name" value="Homeodomain-like_sf"/>
</dbReference>
<dbReference type="PANTHER" id="PTHR32071">
    <property type="entry name" value="TRANSCRIPTIONAL REGULATORY PROTEIN"/>
    <property type="match status" value="1"/>
</dbReference>
<evidence type="ECO:0000256" key="2">
    <source>
        <dbReference type="ARBA" id="ARBA00022840"/>
    </source>
</evidence>
<dbReference type="InterPro" id="IPR058031">
    <property type="entry name" value="AAA_lid_NorR"/>
</dbReference>
<accession>A0A2N7PKI6</accession>
<dbReference type="FunFam" id="3.40.50.300:FF:000006">
    <property type="entry name" value="DNA-binding transcriptional regulator NtrC"/>
    <property type="match status" value="1"/>
</dbReference>
<dbReference type="SUPFAM" id="SSF52540">
    <property type="entry name" value="P-loop containing nucleoside triphosphate hydrolases"/>
    <property type="match status" value="1"/>
</dbReference>
<dbReference type="PROSITE" id="PS50045">
    <property type="entry name" value="SIGMA54_INTERACT_4"/>
    <property type="match status" value="1"/>
</dbReference>
<dbReference type="InterPro" id="IPR002078">
    <property type="entry name" value="Sigma_54_int"/>
</dbReference>
<evidence type="ECO:0000313" key="6">
    <source>
        <dbReference type="EMBL" id="PMP63674.1"/>
    </source>
</evidence>
<sequence length="456" mass="51853">MKGKVGIKGDSTEVKLLKEELIEKGFEVVFWHGEVFDIENLPKDIQVLLYEIDPAERGKPHLIELLRKLTIPVIFLVESISLEEAVELIRQGAKDVKLLNTPFELIEKSLLYAFEIGKILRGEELFVTQSPKLLKILSALKEVAKTRAPVLLVGESGTGKELLARFIHSHSPRKDGPFIAINCAALPETLLESELFGFEKGAFSGANYRKKGKIELADRGTLLLDEITEMSPNLQSKLLRVLQEGEVDRLGGYEPIKVDFRLISTTNRDIEKEVSEGRFRADLYYRINVITVKIPPLRERREDILLLANYFLEKFSLIYQKKFKGFTERTLKFLKNYPFPGNVRELKNMIERAVITCPEDYIDVNYLTDPFEEVLSEGATESYGGGMISQNGMKFENILSEIKPLEEMEREVILKALRLTKGNKTKAAELLGITVRTLRNKLKEYEEKGLLTPGGF</sequence>
<comment type="caution">
    <text evidence="6">The sequence shown here is derived from an EMBL/GenBank/DDBJ whole genome shotgun (WGS) entry which is preliminary data.</text>
</comment>
<evidence type="ECO:0000256" key="1">
    <source>
        <dbReference type="ARBA" id="ARBA00022741"/>
    </source>
</evidence>
<dbReference type="CDD" id="cd00009">
    <property type="entry name" value="AAA"/>
    <property type="match status" value="1"/>
</dbReference>
<evidence type="ECO:0000313" key="7">
    <source>
        <dbReference type="Proteomes" id="UP000235731"/>
    </source>
</evidence>
<dbReference type="GO" id="GO:0006355">
    <property type="term" value="P:regulation of DNA-templated transcription"/>
    <property type="evidence" value="ECO:0007669"/>
    <property type="project" value="InterPro"/>
</dbReference>
<dbReference type="PROSITE" id="PS00688">
    <property type="entry name" value="SIGMA54_INTERACT_3"/>
    <property type="match status" value="1"/>
</dbReference>
<dbReference type="GO" id="GO:0005524">
    <property type="term" value="F:ATP binding"/>
    <property type="evidence" value="ECO:0007669"/>
    <property type="project" value="UniProtKB-KW"/>
</dbReference>
<dbReference type="Pfam" id="PF02954">
    <property type="entry name" value="HTH_8"/>
    <property type="match status" value="1"/>
</dbReference>
<dbReference type="GO" id="GO:0043565">
    <property type="term" value="F:sequence-specific DNA binding"/>
    <property type="evidence" value="ECO:0007669"/>
    <property type="project" value="InterPro"/>
</dbReference>
<dbReference type="PRINTS" id="PR01590">
    <property type="entry name" value="HTHFIS"/>
</dbReference>